<dbReference type="AlphaFoldDB" id="M1VBU4"/>
<dbReference type="eggNOG" id="KOG1198">
    <property type="taxonomic scope" value="Eukaryota"/>
</dbReference>
<sequence>MSCSATPLRLYAGRLATGSSAYASSWCTCSAHKSFDKTVGRAMSTTAAGARVMQAAVPTTENGSAGSDAPVLRLQRVPVPELKGPNQVLLKVLGTAVNRADLLQKRGRYPPPPGASEILGLEAFGKVEASNVDSFRPGDEVIALLQGGGYASYAVTDSATLIKLDPYPEYYLSFDASLGKFERRGPDRVAACAGIAEAFLTAYQLLKFDPSLGNASPGETVLIHAGASGVGLAAIQTARELGLKVLVTAGSQAKVQACMQLGASRGWVYRTQPVEMLVDFCGGPESVDIVLDCVGSSYVEIHPQVLRRHGRWVLFGTLGGTRGNLDLSQILRKNIRLVGTTLRARPLAYREALVREWSTFASPRFASGVLLPVVDANGIFPLSESEAAHTYVEKSSNIGKVILRVDV</sequence>
<dbReference type="SUPFAM" id="SSF51735">
    <property type="entry name" value="NAD(P)-binding Rossmann-fold domains"/>
    <property type="match status" value="1"/>
</dbReference>
<dbReference type="InterPro" id="IPR011032">
    <property type="entry name" value="GroES-like_sf"/>
</dbReference>
<dbReference type="Gramene" id="CMS229CT">
    <property type="protein sequence ID" value="CMS229CT"/>
    <property type="gene ID" value="CMS229C"/>
</dbReference>
<dbReference type="PANTHER" id="PTHR48106">
    <property type="entry name" value="QUINONE OXIDOREDUCTASE PIG3-RELATED"/>
    <property type="match status" value="1"/>
</dbReference>
<dbReference type="Pfam" id="PF00107">
    <property type="entry name" value="ADH_zinc_N"/>
    <property type="match status" value="1"/>
</dbReference>
<evidence type="ECO:0000313" key="4">
    <source>
        <dbReference type="EMBL" id="BAM82839.1"/>
    </source>
</evidence>
<gene>
    <name evidence="4" type="ORF">CYME_CMS229C</name>
</gene>
<organism evidence="4 5">
    <name type="scientific">Cyanidioschyzon merolae (strain NIES-3377 / 10D)</name>
    <name type="common">Unicellular red alga</name>
    <dbReference type="NCBI Taxonomy" id="280699"/>
    <lineage>
        <taxon>Eukaryota</taxon>
        <taxon>Rhodophyta</taxon>
        <taxon>Bangiophyceae</taxon>
        <taxon>Cyanidiales</taxon>
        <taxon>Cyanidiaceae</taxon>
        <taxon>Cyanidioschyzon</taxon>
    </lineage>
</organism>
<reference evidence="4 5" key="2">
    <citation type="journal article" date="2007" name="BMC Biol.">
        <title>A 100%-complete sequence reveals unusually simple genomic features in the hot-spring red alga Cyanidioschyzon merolae.</title>
        <authorList>
            <person name="Nozaki H."/>
            <person name="Takano H."/>
            <person name="Misumi O."/>
            <person name="Terasawa K."/>
            <person name="Matsuzaki M."/>
            <person name="Maruyama S."/>
            <person name="Nishida K."/>
            <person name="Yagisawa F."/>
            <person name="Yoshida Y."/>
            <person name="Fujiwara T."/>
            <person name="Takio S."/>
            <person name="Tamura K."/>
            <person name="Chung S.J."/>
            <person name="Nakamura S."/>
            <person name="Kuroiwa H."/>
            <person name="Tanaka K."/>
            <person name="Sato N."/>
            <person name="Kuroiwa T."/>
        </authorList>
    </citation>
    <scope>NUCLEOTIDE SEQUENCE [LARGE SCALE GENOMIC DNA]</scope>
    <source>
        <strain evidence="4 5">10D</strain>
    </source>
</reference>
<dbReference type="InterPro" id="IPR036291">
    <property type="entry name" value="NAD(P)-bd_dom_sf"/>
</dbReference>
<dbReference type="HOGENOM" id="CLU_026673_3_4_1"/>
<dbReference type="InterPro" id="IPR020843">
    <property type="entry name" value="ER"/>
</dbReference>
<evidence type="ECO:0000256" key="2">
    <source>
        <dbReference type="ARBA" id="ARBA00023002"/>
    </source>
</evidence>
<evidence type="ECO:0000256" key="1">
    <source>
        <dbReference type="ARBA" id="ARBA00022857"/>
    </source>
</evidence>
<keyword evidence="1" id="KW-0521">NADP</keyword>
<dbReference type="KEGG" id="cme:CYME_CMS229C"/>
<protein>
    <submittedName>
        <fullName evidence="4">Similar to quinone oxidoreductase</fullName>
    </submittedName>
</protein>
<reference evidence="4 5" key="1">
    <citation type="journal article" date="2004" name="Nature">
        <title>Genome sequence of the ultrasmall unicellular red alga Cyanidioschyzon merolae 10D.</title>
        <authorList>
            <person name="Matsuzaki M."/>
            <person name="Misumi O."/>
            <person name="Shin-i T."/>
            <person name="Maruyama S."/>
            <person name="Takahara M."/>
            <person name="Miyagishima S."/>
            <person name="Mori T."/>
            <person name="Nishida K."/>
            <person name="Yagisawa F."/>
            <person name="Nishida K."/>
            <person name="Yoshida Y."/>
            <person name="Nishimura Y."/>
            <person name="Nakao S."/>
            <person name="Kobayashi T."/>
            <person name="Momoyama Y."/>
            <person name="Higashiyama T."/>
            <person name="Minoda A."/>
            <person name="Sano M."/>
            <person name="Nomoto H."/>
            <person name="Oishi K."/>
            <person name="Hayashi H."/>
            <person name="Ohta F."/>
            <person name="Nishizaka S."/>
            <person name="Haga S."/>
            <person name="Miura S."/>
            <person name="Morishita T."/>
            <person name="Kabeya Y."/>
            <person name="Terasawa K."/>
            <person name="Suzuki Y."/>
            <person name="Ishii Y."/>
            <person name="Asakawa S."/>
            <person name="Takano H."/>
            <person name="Ohta N."/>
            <person name="Kuroiwa H."/>
            <person name="Tanaka K."/>
            <person name="Shimizu N."/>
            <person name="Sugano S."/>
            <person name="Sato N."/>
            <person name="Nozaki H."/>
            <person name="Ogasawara N."/>
            <person name="Kohara Y."/>
            <person name="Kuroiwa T."/>
        </authorList>
    </citation>
    <scope>NUCLEOTIDE SEQUENCE [LARGE SCALE GENOMIC DNA]</scope>
    <source>
        <strain evidence="4 5">10D</strain>
    </source>
</reference>
<dbReference type="Pfam" id="PF08240">
    <property type="entry name" value="ADH_N"/>
    <property type="match status" value="1"/>
</dbReference>
<accession>M1VBU4</accession>
<dbReference type="EMBL" id="AP006501">
    <property type="protein sequence ID" value="BAM82839.1"/>
    <property type="molecule type" value="Genomic_DNA"/>
</dbReference>
<dbReference type="GO" id="GO:0048038">
    <property type="term" value="F:quinone binding"/>
    <property type="evidence" value="ECO:0007669"/>
    <property type="project" value="TreeGrafter"/>
</dbReference>
<dbReference type="Gene3D" id="3.40.50.720">
    <property type="entry name" value="NAD(P)-binding Rossmann-like Domain"/>
    <property type="match status" value="1"/>
</dbReference>
<dbReference type="InterPro" id="IPR013149">
    <property type="entry name" value="ADH-like_C"/>
</dbReference>
<dbReference type="SMART" id="SM00829">
    <property type="entry name" value="PKS_ER"/>
    <property type="match status" value="1"/>
</dbReference>
<dbReference type="OMA" id="WAEVPDP"/>
<dbReference type="PANTHER" id="PTHR48106:SF18">
    <property type="entry name" value="QUINONE OXIDOREDUCTASE PIG3"/>
    <property type="match status" value="1"/>
</dbReference>
<dbReference type="OrthoDB" id="3509362at2759"/>
<dbReference type="GO" id="GO:0003960">
    <property type="term" value="F:quinone reductase (NADPH) activity"/>
    <property type="evidence" value="ECO:0007669"/>
    <property type="project" value="TreeGrafter"/>
</dbReference>
<dbReference type="SUPFAM" id="SSF50129">
    <property type="entry name" value="GroES-like"/>
    <property type="match status" value="1"/>
</dbReference>
<feature type="domain" description="Enoyl reductase (ER)" evidence="3">
    <location>
        <begin position="66"/>
        <end position="403"/>
    </location>
</feature>
<evidence type="ECO:0000259" key="3">
    <source>
        <dbReference type="SMART" id="SM00829"/>
    </source>
</evidence>
<dbReference type="GeneID" id="16997487"/>
<dbReference type="STRING" id="280699.M1VBU4"/>
<dbReference type="CDD" id="cd05276">
    <property type="entry name" value="p53_inducible_oxidoreductase"/>
    <property type="match status" value="1"/>
</dbReference>
<keyword evidence="2" id="KW-0560">Oxidoreductase</keyword>
<dbReference type="InterPro" id="IPR014189">
    <property type="entry name" value="Quinone_OxRdtase_PIG3"/>
</dbReference>
<dbReference type="GO" id="GO:0070402">
    <property type="term" value="F:NADPH binding"/>
    <property type="evidence" value="ECO:0007669"/>
    <property type="project" value="TreeGrafter"/>
</dbReference>
<dbReference type="Proteomes" id="UP000007014">
    <property type="component" value="Chromosome 19"/>
</dbReference>
<dbReference type="RefSeq" id="XP_005538875.1">
    <property type="nucleotide sequence ID" value="XM_005538818.1"/>
</dbReference>
<keyword evidence="5" id="KW-1185">Reference proteome</keyword>
<name>M1VBU4_CYAM1</name>
<dbReference type="Gene3D" id="3.90.180.10">
    <property type="entry name" value="Medium-chain alcohol dehydrogenases, catalytic domain"/>
    <property type="match status" value="1"/>
</dbReference>
<proteinExistence type="predicted"/>
<dbReference type="InterPro" id="IPR013154">
    <property type="entry name" value="ADH-like_N"/>
</dbReference>
<evidence type="ECO:0000313" key="5">
    <source>
        <dbReference type="Proteomes" id="UP000007014"/>
    </source>
</evidence>